<evidence type="ECO:0000313" key="7">
    <source>
        <dbReference type="EMBL" id="SPY43732.1"/>
    </source>
</evidence>
<dbReference type="Pfam" id="PF05509">
    <property type="entry name" value="TraY"/>
    <property type="match status" value="1"/>
</dbReference>
<keyword evidence="6" id="KW-0238">DNA-binding</keyword>
<sequence length="59" mass="6734">MNNSNSFVNDEKVTVTVTLHGEYAALLLDACKRSKRSRRGEVSIRLEDHLLKNKDFIIS</sequence>
<evidence type="ECO:0000256" key="5">
    <source>
        <dbReference type="ARBA" id="ARBA00022971"/>
    </source>
</evidence>
<dbReference type="GO" id="GO:0005737">
    <property type="term" value="C:cytoplasm"/>
    <property type="evidence" value="ECO:0007669"/>
    <property type="project" value="UniProtKB-SubCell"/>
</dbReference>
<dbReference type="GO" id="GO:0003677">
    <property type="term" value="F:DNA binding"/>
    <property type="evidence" value="ECO:0007669"/>
    <property type="project" value="UniProtKB-KW"/>
</dbReference>
<protein>
    <recommendedName>
        <fullName evidence="3">Relaxosome protein TraY</fullName>
    </recommendedName>
</protein>
<comment type="subcellular location">
    <subcellularLocation>
        <location evidence="1">Cytoplasm</location>
    </subcellularLocation>
</comment>
<evidence type="ECO:0000256" key="4">
    <source>
        <dbReference type="ARBA" id="ARBA00022490"/>
    </source>
</evidence>
<dbReference type="InterPro" id="IPR008876">
    <property type="entry name" value="TraY"/>
</dbReference>
<keyword evidence="4" id="KW-0963">Cytoplasm</keyword>
<evidence type="ECO:0000313" key="8">
    <source>
        <dbReference type="Proteomes" id="UP000251647"/>
    </source>
</evidence>
<dbReference type="EMBL" id="UATL01000002">
    <property type="protein sequence ID" value="SPY43732.1"/>
    <property type="molecule type" value="Genomic_DNA"/>
</dbReference>
<organism evidence="7 8">
    <name type="scientific">Photobacterium damselae</name>
    <dbReference type="NCBI Taxonomy" id="38293"/>
    <lineage>
        <taxon>Bacteria</taxon>
        <taxon>Pseudomonadati</taxon>
        <taxon>Pseudomonadota</taxon>
        <taxon>Gammaproteobacteria</taxon>
        <taxon>Vibrionales</taxon>
        <taxon>Vibrionaceae</taxon>
        <taxon>Photobacterium</taxon>
    </lineage>
</organism>
<evidence type="ECO:0000256" key="6">
    <source>
        <dbReference type="ARBA" id="ARBA00023125"/>
    </source>
</evidence>
<evidence type="ECO:0000256" key="3">
    <source>
        <dbReference type="ARBA" id="ARBA00020541"/>
    </source>
</evidence>
<evidence type="ECO:0000256" key="1">
    <source>
        <dbReference type="ARBA" id="ARBA00004496"/>
    </source>
</evidence>
<keyword evidence="5" id="KW-0184">Conjugation</keyword>
<gene>
    <name evidence="7" type="ORF">NCTC11647_02647</name>
</gene>
<comment type="similarity">
    <text evidence="2">Belongs to the TraY family.</text>
</comment>
<reference evidence="7 8" key="1">
    <citation type="submission" date="2018-06" db="EMBL/GenBank/DDBJ databases">
        <authorList>
            <consortium name="Pathogen Informatics"/>
            <person name="Doyle S."/>
        </authorList>
    </citation>
    <scope>NUCLEOTIDE SEQUENCE [LARGE SCALE GENOMIC DNA]</scope>
    <source>
        <strain evidence="7 8">NCTC11647</strain>
    </source>
</reference>
<dbReference type="Proteomes" id="UP000251647">
    <property type="component" value="Unassembled WGS sequence"/>
</dbReference>
<proteinExistence type="inferred from homology"/>
<evidence type="ECO:0000256" key="2">
    <source>
        <dbReference type="ARBA" id="ARBA00007183"/>
    </source>
</evidence>
<dbReference type="AlphaFoldDB" id="A0A2T3QCQ9"/>
<name>A0A2T3QCQ9_PHODM</name>
<dbReference type="RefSeq" id="WP_036766451.1">
    <property type="nucleotide sequence ID" value="NZ_PYOG01000028.1"/>
</dbReference>
<accession>A0A2T3QCQ9</accession>